<gene>
    <name evidence="2" type="ORF">CH338_28625</name>
</gene>
<evidence type="ECO:0000259" key="1">
    <source>
        <dbReference type="PROSITE" id="PS50056"/>
    </source>
</evidence>
<reference evidence="2 3" key="1">
    <citation type="submission" date="2017-07" db="EMBL/GenBank/DDBJ databases">
        <title>Draft Genome Sequences of Select Purple Nonsulfur Bacteria.</title>
        <authorList>
            <person name="Lasarre B."/>
            <person name="Mckinlay J.B."/>
        </authorList>
    </citation>
    <scope>NUCLEOTIDE SEQUENCE [LARGE SCALE GENOMIC DNA]</scope>
    <source>
        <strain evidence="2 3">DSM 11907</strain>
    </source>
</reference>
<proteinExistence type="predicted"/>
<dbReference type="InterPro" id="IPR000387">
    <property type="entry name" value="Tyr_Pase_dom"/>
</dbReference>
<dbReference type="SUPFAM" id="SSF52799">
    <property type="entry name" value="(Phosphotyrosine protein) phosphatases II"/>
    <property type="match status" value="1"/>
</dbReference>
<dbReference type="Proteomes" id="UP000248863">
    <property type="component" value="Unassembled WGS sequence"/>
</dbReference>
<dbReference type="InterPro" id="IPR000242">
    <property type="entry name" value="PTP_cat"/>
</dbReference>
<dbReference type="InterPro" id="IPR029021">
    <property type="entry name" value="Prot-tyrosine_phosphatase-like"/>
</dbReference>
<dbReference type="Pfam" id="PF00102">
    <property type="entry name" value="Y_phosphatase"/>
    <property type="match status" value="1"/>
</dbReference>
<name>A0A327JVA1_9BRAD</name>
<sequence length="168" mass="18263">MIHVCSLDRLAATVEVTGARHVVTLIDIGTPVTRPASIKVEHHLHLEIHDICLPLDGCIHPQEHHVEKLIDFVRAWDQETPLVVHCYAGISRSTAAAFTAACTIHPDRDERGIAQALRTASPTACPNRLIVSLADRLLGRDGRMIAAVEAIAPHEPCLSAQPFCLTLA</sequence>
<dbReference type="RefSeq" id="WP_111360473.1">
    <property type="nucleotide sequence ID" value="NZ_NHSK01000132.1"/>
</dbReference>
<dbReference type="OrthoDB" id="437665at2"/>
<dbReference type="Gene3D" id="3.90.190.10">
    <property type="entry name" value="Protein tyrosine phosphatase superfamily"/>
    <property type="match status" value="1"/>
</dbReference>
<evidence type="ECO:0000313" key="3">
    <source>
        <dbReference type="Proteomes" id="UP000248863"/>
    </source>
</evidence>
<dbReference type="AlphaFoldDB" id="A0A327JVA1"/>
<dbReference type="EMBL" id="NPEU01000690">
    <property type="protein sequence ID" value="RAI29413.1"/>
    <property type="molecule type" value="Genomic_DNA"/>
</dbReference>
<evidence type="ECO:0000313" key="2">
    <source>
        <dbReference type="EMBL" id="RAI29413.1"/>
    </source>
</evidence>
<feature type="domain" description="Tyrosine specific protein phosphatases" evidence="1">
    <location>
        <begin position="67"/>
        <end position="93"/>
    </location>
</feature>
<protein>
    <submittedName>
        <fullName evidence="2">Protein tyrosine phosphatase</fullName>
    </submittedName>
</protein>
<organism evidence="2 3">
    <name type="scientific">Rhodoplanes elegans</name>
    <dbReference type="NCBI Taxonomy" id="29408"/>
    <lineage>
        <taxon>Bacteria</taxon>
        <taxon>Pseudomonadati</taxon>
        <taxon>Pseudomonadota</taxon>
        <taxon>Alphaproteobacteria</taxon>
        <taxon>Hyphomicrobiales</taxon>
        <taxon>Nitrobacteraceae</taxon>
        <taxon>Rhodoplanes</taxon>
    </lineage>
</organism>
<accession>A0A327JVA1</accession>
<keyword evidence="3" id="KW-1185">Reference proteome</keyword>
<dbReference type="PROSITE" id="PS50056">
    <property type="entry name" value="TYR_PHOSPHATASE_2"/>
    <property type="match status" value="1"/>
</dbReference>
<comment type="caution">
    <text evidence="2">The sequence shown here is derived from an EMBL/GenBank/DDBJ whole genome shotgun (WGS) entry which is preliminary data.</text>
</comment>